<feature type="region of interest" description="Disordered" evidence="1">
    <location>
        <begin position="24"/>
        <end position="65"/>
    </location>
</feature>
<gene>
    <name evidence="2" type="ORF">P3H78_12605</name>
</gene>
<evidence type="ECO:0000313" key="3">
    <source>
        <dbReference type="Proteomes" id="UP001221150"/>
    </source>
</evidence>
<protein>
    <submittedName>
        <fullName evidence="2">Uncharacterized protein</fullName>
    </submittedName>
</protein>
<evidence type="ECO:0000313" key="2">
    <source>
        <dbReference type="EMBL" id="MDF3299460.1"/>
    </source>
</evidence>
<keyword evidence="3" id="KW-1185">Reference proteome</keyword>
<accession>A0ABT6A483</accession>
<dbReference type="RefSeq" id="WP_276109014.1">
    <property type="nucleotide sequence ID" value="NZ_JARJBB010000005.1"/>
</dbReference>
<sequence length="65" mass="6768">MSSSVLQGVLVFVRIEADAERFVRGEAQGEHASAGTATRSARSLTNTPTGRLPGIAPGQAPFSRV</sequence>
<evidence type="ECO:0000256" key="1">
    <source>
        <dbReference type="SAM" id="MobiDB-lite"/>
    </source>
</evidence>
<name>A0ABT6A483_9ACTN</name>
<proteinExistence type="predicted"/>
<organism evidence="2 3">
    <name type="scientific">Streptomyces tropicalis</name>
    <dbReference type="NCBI Taxonomy" id="3034234"/>
    <lineage>
        <taxon>Bacteria</taxon>
        <taxon>Bacillati</taxon>
        <taxon>Actinomycetota</taxon>
        <taxon>Actinomycetes</taxon>
        <taxon>Kitasatosporales</taxon>
        <taxon>Streptomycetaceae</taxon>
        <taxon>Streptomyces</taxon>
    </lineage>
</organism>
<comment type="caution">
    <text evidence="2">The sequence shown here is derived from an EMBL/GenBank/DDBJ whole genome shotgun (WGS) entry which is preliminary data.</text>
</comment>
<dbReference type="EMBL" id="JARJBB010000005">
    <property type="protein sequence ID" value="MDF3299460.1"/>
    <property type="molecule type" value="Genomic_DNA"/>
</dbReference>
<feature type="compositionally biased region" description="Low complexity" evidence="1">
    <location>
        <begin position="32"/>
        <end position="43"/>
    </location>
</feature>
<dbReference type="Proteomes" id="UP001221150">
    <property type="component" value="Unassembled WGS sequence"/>
</dbReference>
<reference evidence="2 3" key="1">
    <citation type="submission" date="2023-03" db="EMBL/GenBank/DDBJ databases">
        <title>Draft genome sequence of Streptomyces sp. K1PA1 isolated from peat swamp forest in Thailand.</title>
        <authorList>
            <person name="Klaysubun C."/>
            <person name="Duangmal K."/>
        </authorList>
    </citation>
    <scope>NUCLEOTIDE SEQUENCE [LARGE SCALE GENOMIC DNA]</scope>
    <source>
        <strain evidence="2 3">K1PA1</strain>
    </source>
</reference>